<evidence type="ECO:0000313" key="2">
    <source>
        <dbReference type="EMBL" id="CAA9423681.1"/>
    </source>
</evidence>
<feature type="non-terminal residue" evidence="2">
    <location>
        <position position="324"/>
    </location>
</feature>
<organism evidence="2">
    <name type="scientific">uncultured Rubellimicrobium sp</name>
    <dbReference type="NCBI Taxonomy" id="543078"/>
    <lineage>
        <taxon>Bacteria</taxon>
        <taxon>Pseudomonadati</taxon>
        <taxon>Pseudomonadota</taxon>
        <taxon>Alphaproteobacteria</taxon>
        <taxon>Rhodobacterales</taxon>
        <taxon>Roseobacteraceae</taxon>
        <taxon>Rubellimicrobium</taxon>
        <taxon>environmental samples</taxon>
    </lineage>
</organism>
<dbReference type="AlphaFoldDB" id="A0A6J4PRN4"/>
<feature type="non-terminal residue" evidence="2">
    <location>
        <position position="1"/>
    </location>
</feature>
<feature type="compositionally biased region" description="Gly residues" evidence="1">
    <location>
        <begin position="10"/>
        <end position="25"/>
    </location>
</feature>
<protein>
    <submittedName>
        <fullName evidence="2">BUG/TctC family periplasmic protein</fullName>
    </submittedName>
</protein>
<feature type="region of interest" description="Disordered" evidence="1">
    <location>
        <begin position="1"/>
        <end position="141"/>
    </location>
</feature>
<name>A0A6J4PRN4_9RHOB</name>
<feature type="compositionally biased region" description="Basic and acidic residues" evidence="1">
    <location>
        <begin position="262"/>
        <end position="276"/>
    </location>
</feature>
<dbReference type="EMBL" id="CADCUU010000352">
    <property type="protein sequence ID" value="CAA9423681.1"/>
    <property type="molecule type" value="Genomic_DNA"/>
</dbReference>
<feature type="compositionally biased region" description="Low complexity" evidence="1">
    <location>
        <begin position="101"/>
        <end position="115"/>
    </location>
</feature>
<feature type="compositionally biased region" description="Basic residues" evidence="1">
    <location>
        <begin position="68"/>
        <end position="86"/>
    </location>
</feature>
<feature type="compositionally biased region" description="Gly residues" evidence="1">
    <location>
        <begin position="277"/>
        <end position="293"/>
    </location>
</feature>
<proteinExistence type="predicted"/>
<reference evidence="2" key="1">
    <citation type="submission" date="2020-02" db="EMBL/GenBank/DDBJ databases">
        <authorList>
            <person name="Meier V. D."/>
        </authorList>
    </citation>
    <scope>NUCLEOTIDE SEQUENCE</scope>
    <source>
        <strain evidence="2">AVDCRST_MAG15</strain>
    </source>
</reference>
<feature type="compositionally biased region" description="Low complexity" evidence="1">
    <location>
        <begin position="123"/>
        <end position="136"/>
    </location>
</feature>
<feature type="compositionally biased region" description="Basic residues" evidence="1">
    <location>
        <begin position="41"/>
        <end position="51"/>
    </location>
</feature>
<evidence type="ECO:0000256" key="1">
    <source>
        <dbReference type="SAM" id="MobiDB-lite"/>
    </source>
</evidence>
<sequence>GIEDEPAVGLGAGHGLGAAGGGAGAGLPRAHGDDGGALRGRGLHGRGGAHRGRGDGGGAGPAGDRGERHRRRRQHRCRPGRARGGRRLHDPDGDRGDPRAEPAGAARRGLRPAGRLRADLAPRARAQRAGGEPRAWGGVGGGARGAAEGRAGRAFLRLVGQRHAASSVGGAVQLPRRGGDGARALPGLGAGARGSAWQSGVDHVRQPALLGAVHPGGHAAGAGGDDAGARGVLPRRAHHRRDGAGLRDLHLERALRACGHSARGDREVGRGGRRGDGQPGGGRAAGGVLGHRGGVLARGAVDPCGGRDRAVDADRGGGGAARGV</sequence>
<gene>
    <name evidence="2" type="ORF">AVDCRST_MAG15-2358</name>
</gene>
<accession>A0A6J4PRN4</accession>
<feature type="region of interest" description="Disordered" evidence="1">
    <location>
        <begin position="260"/>
        <end position="324"/>
    </location>
</feature>
<feature type="compositionally biased region" description="Basic and acidic residues" evidence="1">
    <location>
        <begin position="87"/>
        <end position="100"/>
    </location>
</feature>
<feature type="compositionally biased region" description="Basic and acidic residues" evidence="1">
    <location>
        <begin position="305"/>
        <end position="315"/>
    </location>
</feature>